<keyword evidence="4" id="KW-0540">Nuclease</keyword>
<proteinExistence type="predicted"/>
<keyword evidence="5" id="KW-0479">Metal-binding</keyword>
<evidence type="ECO:0000256" key="2">
    <source>
        <dbReference type="ARBA" id="ARBA00001946"/>
    </source>
</evidence>
<gene>
    <name evidence="10" type="ORF">UPYG_G00259910</name>
</gene>
<dbReference type="CDD" id="cd06127">
    <property type="entry name" value="DEDDh"/>
    <property type="match status" value="1"/>
</dbReference>
<evidence type="ECO:0000256" key="4">
    <source>
        <dbReference type="ARBA" id="ARBA00022722"/>
    </source>
</evidence>
<evidence type="ECO:0000256" key="3">
    <source>
        <dbReference type="ARBA" id="ARBA00012115"/>
    </source>
</evidence>
<evidence type="ECO:0000313" key="10">
    <source>
        <dbReference type="EMBL" id="KAL0967925.1"/>
    </source>
</evidence>
<name>A0ABD0WDU1_UMBPY</name>
<evidence type="ECO:0000256" key="1">
    <source>
        <dbReference type="ARBA" id="ARBA00000493"/>
    </source>
</evidence>
<dbReference type="GO" id="GO:0008311">
    <property type="term" value="F:double-stranded DNA 3'-5' DNA exonuclease activity"/>
    <property type="evidence" value="ECO:0007669"/>
    <property type="project" value="UniProtKB-EC"/>
</dbReference>
<evidence type="ECO:0000256" key="6">
    <source>
        <dbReference type="ARBA" id="ARBA00022801"/>
    </source>
</evidence>
<evidence type="ECO:0000256" key="9">
    <source>
        <dbReference type="SAM" id="MobiDB-lite"/>
    </source>
</evidence>
<evidence type="ECO:0000256" key="8">
    <source>
        <dbReference type="ARBA" id="ARBA00022842"/>
    </source>
</evidence>
<dbReference type="InterPro" id="IPR036397">
    <property type="entry name" value="RNaseH_sf"/>
</dbReference>
<dbReference type="InterPro" id="IPR012337">
    <property type="entry name" value="RNaseH-like_sf"/>
</dbReference>
<dbReference type="EMBL" id="JAGEUA010000008">
    <property type="protein sequence ID" value="KAL0967925.1"/>
    <property type="molecule type" value="Genomic_DNA"/>
</dbReference>
<dbReference type="SUPFAM" id="SSF53098">
    <property type="entry name" value="Ribonuclease H-like"/>
    <property type="match status" value="1"/>
</dbReference>
<organism evidence="10 11">
    <name type="scientific">Umbra pygmaea</name>
    <name type="common">Eastern mudminnow</name>
    <dbReference type="NCBI Taxonomy" id="75934"/>
    <lineage>
        <taxon>Eukaryota</taxon>
        <taxon>Metazoa</taxon>
        <taxon>Chordata</taxon>
        <taxon>Craniata</taxon>
        <taxon>Vertebrata</taxon>
        <taxon>Euteleostomi</taxon>
        <taxon>Actinopterygii</taxon>
        <taxon>Neopterygii</taxon>
        <taxon>Teleostei</taxon>
        <taxon>Protacanthopterygii</taxon>
        <taxon>Esociformes</taxon>
        <taxon>Umbridae</taxon>
        <taxon>Umbra</taxon>
    </lineage>
</organism>
<keyword evidence="6" id="KW-0378">Hydrolase</keyword>
<dbReference type="EC" id="3.1.11.2" evidence="3"/>
<keyword evidence="7" id="KW-0269">Exonuclease</keyword>
<dbReference type="InterPro" id="IPR040393">
    <property type="entry name" value="TREX1/2"/>
</dbReference>
<dbReference type="GO" id="GO:0046872">
    <property type="term" value="F:metal ion binding"/>
    <property type="evidence" value="ECO:0007669"/>
    <property type="project" value="UniProtKB-KW"/>
</dbReference>
<keyword evidence="11" id="KW-1185">Reference proteome</keyword>
<keyword evidence="8" id="KW-0460">Magnesium</keyword>
<comment type="catalytic activity">
    <reaction evidence="1">
        <text>Exonucleolytic cleavage in the 3'- to 5'-direction to yield nucleoside 5'-phosphates.</text>
        <dbReference type="EC" id="3.1.11.2"/>
    </reaction>
</comment>
<protein>
    <recommendedName>
        <fullName evidence="3">exodeoxyribonuclease III</fullName>
        <ecNumber evidence="3">3.1.11.2</ecNumber>
    </recommendedName>
</protein>
<reference evidence="10 11" key="1">
    <citation type="submission" date="2024-06" db="EMBL/GenBank/DDBJ databases">
        <authorList>
            <person name="Pan Q."/>
            <person name="Wen M."/>
            <person name="Jouanno E."/>
            <person name="Zahm M."/>
            <person name="Klopp C."/>
            <person name="Cabau C."/>
            <person name="Louis A."/>
            <person name="Berthelot C."/>
            <person name="Parey E."/>
            <person name="Roest Crollius H."/>
            <person name="Montfort J."/>
            <person name="Robinson-Rechavi M."/>
            <person name="Bouchez O."/>
            <person name="Lampietro C."/>
            <person name="Lopez Roques C."/>
            <person name="Donnadieu C."/>
            <person name="Postlethwait J."/>
            <person name="Bobe J."/>
            <person name="Verreycken H."/>
            <person name="Guiguen Y."/>
        </authorList>
    </citation>
    <scope>NUCLEOTIDE SEQUENCE [LARGE SCALE GENOMIC DNA]</scope>
    <source>
        <strain evidence="10">Up_M1</strain>
        <tissue evidence="10">Testis</tissue>
    </source>
</reference>
<feature type="region of interest" description="Disordered" evidence="9">
    <location>
        <begin position="186"/>
        <end position="208"/>
    </location>
</feature>
<evidence type="ECO:0000313" key="11">
    <source>
        <dbReference type="Proteomes" id="UP001557470"/>
    </source>
</evidence>
<dbReference type="FunFam" id="3.30.420.10:FF:000247">
    <property type="entry name" value="Si:ch1073-296i8.2"/>
    <property type="match status" value="1"/>
</dbReference>
<dbReference type="PANTHER" id="PTHR13058">
    <property type="entry name" value="THREE PRIME REPAIR EXONUCLEASE 1, 2"/>
    <property type="match status" value="1"/>
</dbReference>
<comment type="caution">
    <text evidence="10">The sequence shown here is derived from an EMBL/GenBank/DDBJ whole genome shotgun (WGS) entry which is preliminary data.</text>
</comment>
<dbReference type="PANTHER" id="PTHR13058:SF22">
    <property type="entry name" value="EXODEOXYRIBONUCLEASE III"/>
    <property type="match status" value="1"/>
</dbReference>
<comment type="cofactor">
    <cofactor evidence="2">
        <name>Mg(2+)</name>
        <dbReference type="ChEBI" id="CHEBI:18420"/>
    </cofactor>
</comment>
<sequence length="230" mass="25257">MPVIPADQSCEIIQLAAVCGGHFLNLFTVPRCRMQHGAAKVTGFRVQSHRLYHHRLPVLTNSLKEVLVSFIAFLNMLDRPVLVGHNIHRFDCPVLARALDEFHLKAEFQLAVSGCLDTLPLARDVLKGHGIPSFRQENLVQTLVGVSYKAHDALEDVRSLQSLYSALSPTPEQVVRHSFTLDSLEKPASKPLPAAKGKGPSKASGQRPLWEHLGQVGKVVEISKVGTIVT</sequence>
<dbReference type="Gene3D" id="3.30.420.10">
    <property type="entry name" value="Ribonuclease H-like superfamily/Ribonuclease H"/>
    <property type="match status" value="1"/>
</dbReference>
<evidence type="ECO:0000256" key="7">
    <source>
        <dbReference type="ARBA" id="ARBA00022839"/>
    </source>
</evidence>
<accession>A0ABD0WDU1</accession>
<evidence type="ECO:0000256" key="5">
    <source>
        <dbReference type="ARBA" id="ARBA00022723"/>
    </source>
</evidence>
<dbReference type="Proteomes" id="UP001557470">
    <property type="component" value="Unassembled WGS sequence"/>
</dbReference>
<dbReference type="AlphaFoldDB" id="A0ABD0WDU1"/>